<evidence type="ECO:0000256" key="2">
    <source>
        <dbReference type="ARBA" id="ARBA00004861"/>
    </source>
</evidence>
<feature type="binding site" evidence="7">
    <location>
        <position position="186"/>
    </location>
    <ligand>
        <name>substrate</name>
    </ligand>
</feature>
<evidence type="ECO:0000256" key="7">
    <source>
        <dbReference type="HAMAP-Rule" id="MF_01200"/>
    </source>
</evidence>
<protein>
    <recommendedName>
        <fullName evidence="7">Orotidine 5'-phosphate decarboxylase</fullName>
        <ecNumber evidence="7">4.1.1.23</ecNumber>
    </recommendedName>
    <alternativeName>
        <fullName evidence="7">OMP decarboxylase</fullName>
        <shortName evidence="7">OMPDCase</shortName>
        <shortName evidence="7">OMPdecase</shortName>
    </alternativeName>
</protein>
<gene>
    <name evidence="7 10" type="primary">pyrF</name>
    <name evidence="10" type="ORF">SSPH_02501</name>
</gene>
<dbReference type="EMBL" id="FCOW01000012">
    <property type="protein sequence ID" value="CVK19842.1"/>
    <property type="molecule type" value="Genomic_DNA"/>
</dbReference>
<dbReference type="InterPro" id="IPR018089">
    <property type="entry name" value="OMPdecase_AS"/>
</dbReference>
<dbReference type="InterPro" id="IPR001754">
    <property type="entry name" value="OMPdeCOase_dom"/>
</dbReference>
<proteinExistence type="inferred from homology"/>
<feature type="active site" description="Proton donor" evidence="7">
    <location>
        <position position="63"/>
    </location>
</feature>
<organism evidence="10 11">
    <name type="scientific">Sporomusa sphaeroides DSM 2875</name>
    <dbReference type="NCBI Taxonomy" id="1337886"/>
    <lineage>
        <taxon>Bacteria</taxon>
        <taxon>Bacillati</taxon>
        <taxon>Bacillota</taxon>
        <taxon>Negativicutes</taxon>
        <taxon>Selenomonadales</taxon>
        <taxon>Sporomusaceae</taxon>
        <taxon>Sporomusa</taxon>
    </lineage>
</organism>
<evidence type="ECO:0000256" key="6">
    <source>
        <dbReference type="ARBA" id="ARBA00049157"/>
    </source>
</evidence>
<dbReference type="EC" id="4.1.1.23" evidence="7"/>
<feature type="binding site" evidence="7">
    <location>
        <position position="216"/>
    </location>
    <ligand>
        <name>substrate</name>
    </ligand>
</feature>
<dbReference type="Gene3D" id="3.20.20.70">
    <property type="entry name" value="Aldolase class I"/>
    <property type="match status" value="1"/>
</dbReference>
<feature type="binding site" evidence="7">
    <location>
        <position position="215"/>
    </location>
    <ligand>
        <name>substrate</name>
    </ligand>
</feature>
<evidence type="ECO:0000256" key="3">
    <source>
        <dbReference type="ARBA" id="ARBA00022793"/>
    </source>
</evidence>
<dbReference type="InterPro" id="IPR013785">
    <property type="entry name" value="Aldolase_TIM"/>
</dbReference>
<comment type="subunit">
    <text evidence="7">Homodimer.</text>
</comment>
<dbReference type="PANTHER" id="PTHR32119">
    <property type="entry name" value="OROTIDINE 5'-PHOSPHATE DECARBOXYLASE"/>
    <property type="match status" value="1"/>
</dbReference>
<dbReference type="HAMAP" id="MF_01200_B">
    <property type="entry name" value="OMPdecase_type1_B"/>
    <property type="match status" value="1"/>
</dbReference>
<keyword evidence="5 7" id="KW-0456">Lyase</keyword>
<dbReference type="PROSITE" id="PS00156">
    <property type="entry name" value="OMPDECASE"/>
    <property type="match status" value="1"/>
</dbReference>
<feature type="binding site" evidence="7">
    <location>
        <begin position="61"/>
        <end position="70"/>
    </location>
    <ligand>
        <name>substrate</name>
    </ligand>
</feature>
<dbReference type="InterPro" id="IPR011060">
    <property type="entry name" value="RibuloseP-bd_barrel"/>
</dbReference>
<dbReference type="NCBIfam" id="NF001273">
    <property type="entry name" value="PRK00230.1"/>
    <property type="match status" value="1"/>
</dbReference>
<dbReference type="CDD" id="cd04725">
    <property type="entry name" value="OMP_decarboxylase_like"/>
    <property type="match status" value="1"/>
</dbReference>
<feature type="binding site" evidence="7">
    <location>
        <position position="195"/>
    </location>
    <ligand>
        <name>substrate</name>
    </ligand>
</feature>
<dbReference type="PANTHER" id="PTHR32119:SF2">
    <property type="entry name" value="OROTIDINE 5'-PHOSPHATE DECARBOXYLASE"/>
    <property type="match status" value="1"/>
</dbReference>
<keyword evidence="3 7" id="KW-0210">Decarboxylase</keyword>
<feature type="domain" description="Orotidine 5'-phosphate decarboxylase" evidence="9">
    <location>
        <begin position="6"/>
        <end position="231"/>
    </location>
</feature>
<comment type="catalytic activity">
    <reaction evidence="6 7 8">
        <text>orotidine 5'-phosphate + H(+) = UMP + CO2</text>
        <dbReference type="Rhea" id="RHEA:11596"/>
        <dbReference type="ChEBI" id="CHEBI:15378"/>
        <dbReference type="ChEBI" id="CHEBI:16526"/>
        <dbReference type="ChEBI" id="CHEBI:57538"/>
        <dbReference type="ChEBI" id="CHEBI:57865"/>
        <dbReference type="EC" id="4.1.1.23"/>
    </reaction>
</comment>
<dbReference type="InterPro" id="IPR047596">
    <property type="entry name" value="OMPdecase_bac"/>
</dbReference>
<feature type="binding site" evidence="7">
    <location>
        <position position="12"/>
    </location>
    <ligand>
        <name>substrate</name>
    </ligand>
</feature>
<dbReference type="RefSeq" id="WP_075755726.1">
    <property type="nucleotide sequence ID" value="NZ_CP146991.1"/>
</dbReference>
<comment type="caution">
    <text evidence="10">The sequence shown here is derived from an EMBL/GenBank/DDBJ whole genome shotgun (WGS) entry which is preliminary data.</text>
</comment>
<name>A0ABM9W3Y5_9FIRM</name>
<feature type="binding site" evidence="7">
    <location>
        <position position="34"/>
    </location>
    <ligand>
        <name>substrate</name>
    </ligand>
</feature>
<evidence type="ECO:0000256" key="8">
    <source>
        <dbReference type="RuleBase" id="RU000512"/>
    </source>
</evidence>
<evidence type="ECO:0000313" key="11">
    <source>
        <dbReference type="Proteomes" id="UP000245702"/>
    </source>
</evidence>
<dbReference type="NCBIfam" id="TIGR01740">
    <property type="entry name" value="pyrF"/>
    <property type="match status" value="1"/>
</dbReference>
<comment type="pathway">
    <text evidence="2 7 8">Pyrimidine metabolism; UMP biosynthesis via de novo pathway; UMP from orotate: step 2/2.</text>
</comment>
<dbReference type="Proteomes" id="UP000245702">
    <property type="component" value="Unassembled WGS sequence"/>
</dbReference>
<evidence type="ECO:0000259" key="9">
    <source>
        <dbReference type="SMART" id="SM00934"/>
    </source>
</evidence>
<dbReference type="InterPro" id="IPR014732">
    <property type="entry name" value="OMPdecase"/>
</dbReference>
<evidence type="ECO:0000313" key="10">
    <source>
        <dbReference type="EMBL" id="CVK19842.1"/>
    </source>
</evidence>
<accession>A0ABM9W3Y5</accession>
<evidence type="ECO:0000256" key="4">
    <source>
        <dbReference type="ARBA" id="ARBA00022975"/>
    </source>
</evidence>
<feature type="binding site" evidence="7">
    <location>
        <position position="125"/>
    </location>
    <ligand>
        <name>substrate</name>
    </ligand>
</feature>
<reference evidence="10 11" key="1">
    <citation type="submission" date="2016-01" db="EMBL/GenBank/DDBJ databases">
        <authorList>
            <person name="Brown R."/>
        </authorList>
    </citation>
    <scope>NUCLEOTIDE SEQUENCE [LARGE SCALE GENOMIC DNA]</scope>
    <source>
        <strain evidence="10">Sporomusa sphaeroides DSM 2875</strain>
    </source>
</reference>
<dbReference type="GO" id="GO:0004590">
    <property type="term" value="F:orotidine-5'-phosphate decarboxylase activity"/>
    <property type="evidence" value="ECO:0007669"/>
    <property type="project" value="UniProtKB-EC"/>
</dbReference>
<dbReference type="SMART" id="SM00934">
    <property type="entry name" value="OMPdecase"/>
    <property type="match status" value="1"/>
</dbReference>
<comment type="similarity">
    <text evidence="7">Belongs to the OMP decarboxylase family. Type 1 subfamily.</text>
</comment>
<evidence type="ECO:0000256" key="5">
    <source>
        <dbReference type="ARBA" id="ARBA00023239"/>
    </source>
</evidence>
<dbReference type="Pfam" id="PF00215">
    <property type="entry name" value="OMPdecase"/>
    <property type="match status" value="1"/>
</dbReference>
<dbReference type="SUPFAM" id="SSF51366">
    <property type="entry name" value="Ribulose-phoshate binding barrel"/>
    <property type="match status" value="1"/>
</dbReference>
<keyword evidence="11" id="KW-1185">Reference proteome</keyword>
<evidence type="ECO:0000256" key="1">
    <source>
        <dbReference type="ARBA" id="ARBA00002356"/>
    </source>
</evidence>
<keyword evidence="4 7" id="KW-0665">Pyrimidine biosynthesis</keyword>
<comment type="function">
    <text evidence="1 7">Catalyzes the decarboxylation of orotidine 5'-monophosphate (OMP) to uridine 5'-monophosphate (UMP).</text>
</comment>
<sequence>MEVRNRLIVALDVASMADVRQLVETLGDAVSYYKVGMQLFYSVGMECLTYLREQGKDVFLDLKMHDIPNTVAQGAASLTRLGVAMINVHASGGQAMMQAAAEKVAETAKTLNIPRPKLIAVTILTSMNDAEWASLRNTASIPDQVVHLAKMAQAAGMDGVVASPQEAELIRAACGKNFAIITPGVRPHGAALNDQSRIATPAAALQAGAHYLVVGRPITAAPDPRAAALAILEEMREA</sequence>